<evidence type="ECO:0000313" key="9">
    <source>
        <dbReference type="Proteomes" id="UP000594454"/>
    </source>
</evidence>
<dbReference type="InterPro" id="IPR008253">
    <property type="entry name" value="Marvel"/>
</dbReference>
<dbReference type="Proteomes" id="UP000594454">
    <property type="component" value="Chromosome 5"/>
</dbReference>
<protein>
    <recommendedName>
        <fullName evidence="7">MARVEL domain-containing protein</fullName>
    </recommendedName>
</protein>
<dbReference type="FunCoup" id="A0A7R8YYC4">
    <property type="interactions" value="18"/>
</dbReference>
<keyword evidence="3 6" id="KW-1133">Transmembrane helix</keyword>
<dbReference type="GO" id="GO:0016020">
    <property type="term" value="C:membrane"/>
    <property type="evidence" value="ECO:0007669"/>
    <property type="project" value="UniProtKB-SubCell"/>
</dbReference>
<evidence type="ECO:0000256" key="6">
    <source>
        <dbReference type="SAM" id="Phobius"/>
    </source>
</evidence>
<keyword evidence="2 5" id="KW-0812">Transmembrane</keyword>
<organism evidence="8 9">
    <name type="scientific">Hermetia illucens</name>
    <name type="common">Black soldier fly</name>
    <dbReference type="NCBI Taxonomy" id="343691"/>
    <lineage>
        <taxon>Eukaryota</taxon>
        <taxon>Metazoa</taxon>
        <taxon>Ecdysozoa</taxon>
        <taxon>Arthropoda</taxon>
        <taxon>Hexapoda</taxon>
        <taxon>Insecta</taxon>
        <taxon>Pterygota</taxon>
        <taxon>Neoptera</taxon>
        <taxon>Endopterygota</taxon>
        <taxon>Diptera</taxon>
        <taxon>Brachycera</taxon>
        <taxon>Stratiomyomorpha</taxon>
        <taxon>Stratiomyidae</taxon>
        <taxon>Hermetiinae</taxon>
        <taxon>Hermetia</taxon>
    </lineage>
</organism>
<gene>
    <name evidence="8" type="ORF">HERILL_LOCUS12460</name>
</gene>
<feature type="transmembrane region" description="Helical" evidence="6">
    <location>
        <begin position="109"/>
        <end position="129"/>
    </location>
</feature>
<sequence>MLASFCETLLVQFGIPYASNIGKALFSFQAATASTYTTTVILLIVYCFSEKSFHLMRQSLFETLFNSISCLMYATASSYMATAAILWLYPQFLIVPGFIAYPAMVAVYWMGYVAALVYGVDAYCAYKYYKGRR</sequence>
<evidence type="ECO:0000256" key="2">
    <source>
        <dbReference type="ARBA" id="ARBA00022692"/>
    </source>
</evidence>
<reference evidence="8 9" key="1">
    <citation type="submission" date="2020-11" db="EMBL/GenBank/DDBJ databases">
        <authorList>
            <person name="Wallbank WR R."/>
            <person name="Pardo Diaz C."/>
            <person name="Kozak K."/>
            <person name="Martin S."/>
            <person name="Jiggins C."/>
            <person name="Moest M."/>
            <person name="Warren A I."/>
            <person name="Generalovic N T."/>
            <person name="Byers J.R.P. K."/>
            <person name="Montejo-Kovacevich G."/>
            <person name="Yen C E."/>
        </authorList>
    </citation>
    <scope>NUCLEOTIDE SEQUENCE [LARGE SCALE GENOMIC DNA]</scope>
</reference>
<accession>A0A7R8YYC4</accession>
<feature type="transmembrane region" description="Helical" evidence="6">
    <location>
        <begin position="26"/>
        <end position="49"/>
    </location>
</feature>
<proteinExistence type="predicted"/>
<dbReference type="OrthoDB" id="10044855at2759"/>
<evidence type="ECO:0000256" key="3">
    <source>
        <dbReference type="ARBA" id="ARBA00022989"/>
    </source>
</evidence>
<name>A0A7R8YYC4_HERIL</name>
<evidence type="ECO:0000259" key="7">
    <source>
        <dbReference type="PROSITE" id="PS51225"/>
    </source>
</evidence>
<feature type="domain" description="MARVEL" evidence="7">
    <location>
        <begin position="1"/>
        <end position="130"/>
    </location>
</feature>
<comment type="subcellular location">
    <subcellularLocation>
        <location evidence="1">Membrane</location>
        <topology evidence="1">Multi-pass membrane protein</topology>
    </subcellularLocation>
</comment>
<keyword evidence="4 5" id="KW-0472">Membrane</keyword>
<dbReference type="EMBL" id="LR899013">
    <property type="protein sequence ID" value="CAD7089943.1"/>
    <property type="molecule type" value="Genomic_DNA"/>
</dbReference>
<dbReference type="AlphaFoldDB" id="A0A7R8YYC4"/>
<keyword evidence="9" id="KW-1185">Reference proteome</keyword>
<evidence type="ECO:0000313" key="8">
    <source>
        <dbReference type="EMBL" id="CAD7089943.1"/>
    </source>
</evidence>
<dbReference type="PROSITE" id="PS51225">
    <property type="entry name" value="MARVEL"/>
    <property type="match status" value="1"/>
</dbReference>
<evidence type="ECO:0000256" key="4">
    <source>
        <dbReference type="ARBA" id="ARBA00023136"/>
    </source>
</evidence>
<dbReference type="InParanoid" id="A0A7R8YYC4"/>
<evidence type="ECO:0000256" key="5">
    <source>
        <dbReference type="PROSITE-ProRule" id="PRU00581"/>
    </source>
</evidence>
<feature type="transmembrane region" description="Helical" evidence="6">
    <location>
        <begin position="70"/>
        <end position="89"/>
    </location>
</feature>
<evidence type="ECO:0000256" key="1">
    <source>
        <dbReference type="ARBA" id="ARBA00004141"/>
    </source>
</evidence>